<dbReference type="EMBL" id="GIBP01004175">
    <property type="protein sequence ID" value="NDV33144.1"/>
    <property type="molecule type" value="Transcribed_RNA"/>
</dbReference>
<dbReference type="PANTHER" id="PTHR33050:SF7">
    <property type="entry name" value="RIBONUCLEASE H"/>
    <property type="match status" value="1"/>
</dbReference>
<dbReference type="PANTHER" id="PTHR33050">
    <property type="entry name" value="REVERSE TRANSCRIPTASE DOMAIN-CONTAINING PROTEIN"/>
    <property type="match status" value="1"/>
</dbReference>
<name>A0A6B2L840_9EUKA</name>
<evidence type="ECO:0000313" key="1">
    <source>
        <dbReference type="EMBL" id="NDV33144.1"/>
    </source>
</evidence>
<sequence>MTFSIPTNKIKKIKYQARKLASRDKATPREIAKFLGYLNYLAQAIVPERLRTRALYTLKDKSLQMGDWDTPIPITNEVQEELRFWMGEFIMHNGKPLIPPEPAMESASDASKVGYGAYCYQTKMQLAGVWSPEEAAHSSNWRELEDWLHHTDNTPTVAYINKQGGPIKELSEIARRLWLWAIARNISITAAHLPGIQNTGPDKLSRMGASWKEWMIQPTIFKMLNQQYGPFEIDLFASTMNYQLPTWVSLTKMLGASAVDAFSLRWTSPLLENRSPRIARFWMFPPFNQILRTVAKINREGTKGVLVTPDWPAAPWFPILSQMNLLSIELGKAMIPPRNSQAKAHKDPPNMRAWILL</sequence>
<proteinExistence type="predicted"/>
<dbReference type="AlphaFoldDB" id="A0A6B2L840"/>
<dbReference type="InterPro" id="IPR043502">
    <property type="entry name" value="DNA/RNA_pol_sf"/>
</dbReference>
<reference evidence="1" key="1">
    <citation type="journal article" date="2020" name="J. Eukaryot. Microbiol.">
        <title>De novo Sequencing, Assembly and Annotation of the Transcriptome for the Free-Living Testate Amoeba Arcella intermedia.</title>
        <authorList>
            <person name="Ribeiro G.M."/>
            <person name="Porfirio-Sousa A.L."/>
            <person name="Maurer-Alcala X.X."/>
            <person name="Katz L.A."/>
            <person name="Lahr D.J.G."/>
        </authorList>
    </citation>
    <scope>NUCLEOTIDE SEQUENCE</scope>
</reference>
<dbReference type="CDD" id="cd09275">
    <property type="entry name" value="RNase_HI_RT_DIRS1"/>
    <property type="match status" value="1"/>
</dbReference>
<organism evidence="1">
    <name type="scientific">Arcella intermedia</name>
    <dbReference type="NCBI Taxonomy" id="1963864"/>
    <lineage>
        <taxon>Eukaryota</taxon>
        <taxon>Amoebozoa</taxon>
        <taxon>Tubulinea</taxon>
        <taxon>Elardia</taxon>
        <taxon>Arcellinida</taxon>
        <taxon>Sphaerothecina</taxon>
        <taxon>Arcellidae</taxon>
        <taxon>Arcella</taxon>
    </lineage>
</organism>
<dbReference type="InterPro" id="IPR052055">
    <property type="entry name" value="Hepadnavirus_pol/RT"/>
</dbReference>
<dbReference type="SUPFAM" id="SSF56672">
    <property type="entry name" value="DNA/RNA polymerases"/>
    <property type="match status" value="1"/>
</dbReference>
<protein>
    <submittedName>
        <fullName evidence="1">Uncharacterized protein</fullName>
    </submittedName>
</protein>
<accession>A0A6B2L840</accession>